<dbReference type="InterPro" id="IPR003710">
    <property type="entry name" value="ApbA"/>
</dbReference>
<dbReference type="InterPro" id="IPR013752">
    <property type="entry name" value="KPA_reductase"/>
</dbReference>
<dbReference type="InterPro" id="IPR013332">
    <property type="entry name" value="KPR_N"/>
</dbReference>
<dbReference type="Pfam" id="PF02558">
    <property type="entry name" value="ApbA"/>
    <property type="match status" value="1"/>
</dbReference>
<dbReference type="InterPro" id="IPR013328">
    <property type="entry name" value="6PGD_dom2"/>
</dbReference>
<dbReference type="SUPFAM" id="SSF51735">
    <property type="entry name" value="NAD(P)-binding Rossmann-fold domains"/>
    <property type="match status" value="1"/>
</dbReference>
<evidence type="ECO:0000256" key="3">
    <source>
        <dbReference type="ARBA" id="ARBA00023002"/>
    </source>
</evidence>
<accession>A0A6I5ZP38</accession>
<reference evidence="7 8" key="1">
    <citation type="submission" date="2019-11" db="EMBL/GenBank/DDBJ databases">
        <title>Genome sequence of Moorella glycerini DSM11254.</title>
        <authorList>
            <person name="Poehlein A."/>
            <person name="Boeer T."/>
            <person name="Daniel R."/>
        </authorList>
    </citation>
    <scope>NUCLEOTIDE SEQUENCE [LARGE SCALE GENOMIC DNA]</scope>
    <source>
        <strain evidence="7 8">DSM 11254</strain>
    </source>
</reference>
<name>A0A6I5ZP38_9FIRM</name>
<dbReference type="PANTHER" id="PTHR21708">
    <property type="entry name" value="PROBABLE 2-DEHYDROPANTOATE 2-REDUCTASE"/>
    <property type="match status" value="1"/>
</dbReference>
<dbReference type="Proteomes" id="UP000425916">
    <property type="component" value="Chromosome"/>
</dbReference>
<dbReference type="InterPro" id="IPR036291">
    <property type="entry name" value="NAD(P)-bd_dom_sf"/>
</dbReference>
<keyword evidence="4" id="KW-0566">Pantothenate biosynthesis</keyword>
<proteinExistence type="inferred from homology"/>
<dbReference type="InterPro" id="IPR008927">
    <property type="entry name" value="6-PGluconate_DH-like_C_sf"/>
</dbReference>
<dbReference type="Gene3D" id="3.40.50.720">
    <property type="entry name" value="NAD(P)-binding Rossmann-like Domain"/>
    <property type="match status" value="1"/>
</dbReference>
<dbReference type="GO" id="GO:0015940">
    <property type="term" value="P:pantothenate biosynthetic process"/>
    <property type="evidence" value="ECO:0007669"/>
    <property type="project" value="UniProtKB-UniPathway"/>
</dbReference>
<protein>
    <recommendedName>
        <fullName evidence="4">2-dehydropantoate 2-reductase</fullName>
        <ecNumber evidence="4">1.1.1.169</ecNumber>
    </recommendedName>
    <alternativeName>
        <fullName evidence="4">Ketopantoate reductase</fullName>
    </alternativeName>
</protein>
<dbReference type="Pfam" id="PF08546">
    <property type="entry name" value="ApbA_C"/>
    <property type="match status" value="1"/>
</dbReference>
<evidence type="ECO:0000313" key="7">
    <source>
        <dbReference type="EMBL" id="QGP91375.1"/>
    </source>
</evidence>
<comment type="function">
    <text evidence="4">Catalyzes the NADPH-dependent reduction of ketopantoate into pantoic acid.</text>
</comment>
<evidence type="ECO:0000256" key="2">
    <source>
        <dbReference type="ARBA" id="ARBA00022857"/>
    </source>
</evidence>
<keyword evidence="8" id="KW-1185">Reference proteome</keyword>
<dbReference type="UniPathway" id="UPA00028">
    <property type="reaction ID" value="UER00004"/>
</dbReference>
<dbReference type="GO" id="GO:0005737">
    <property type="term" value="C:cytoplasm"/>
    <property type="evidence" value="ECO:0007669"/>
    <property type="project" value="TreeGrafter"/>
</dbReference>
<dbReference type="RefSeq" id="WP_170290908.1">
    <property type="nucleotide sequence ID" value="NZ_CP046244.1"/>
</dbReference>
<comment type="similarity">
    <text evidence="1 4">Belongs to the ketopantoate reductase family.</text>
</comment>
<evidence type="ECO:0000313" key="8">
    <source>
        <dbReference type="Proteomes" id="UP000425916"/>
    </source>
</evidence>
<comment type="pathway">
    <text evidence="4">Cofactor biosynthesis; (R)-pantothenate biosynthesis; (R)-pantoate from 3-methyl-2-oxobutanoate: step 2/2.</text>
</comment>
<feature type="domain" description="Ketopantoate reductase C-terminal" evidence="6">
    <location>
        <begin position="182"/>
        <end position="323"/>
    </location>
</feature>
<dbReference type="NCBIfam" id="TIGR00745">
    <property type="entry name" value="apbA_panE"/>
    <property type="match status" value="1"/>
</dbReference>
<dbReference type="PANTHER" id="PTHR21708:SF26">
    <property type="entry name" value="2-DEHYDROPANTOATE 2-REDUCTASE"/>
    <property type="match status" value="1"/>
</dbReference>
<dbReference type="GO" id="GO:0008677">
    <property type="term" value="F:2-dehydropantoate 2-reductase activity"/>
    <property type="evidence" value="ECO:0007669"/>
    <property type="project" value="UniProtKB-EC"/>
</dbReference>
<keyword evidence="3 4" id="KW-0560">Oxidoreductase</keyword>
<evidence type="ECO:0000259" key="6">
    <source>
        <dbReference type="Pfam" id="PF08546"/>
    </source>
</evidence>
<evidence type="ECO:0000256" key="4">
    <source>
        <dbReference type="RuleBase" id="RU362068"/>
    </source>
</evidence>
<dbReference type="Gene3D" id="1.10.1040.10">
    <property type="entry name" value="N-(1-d-carboxylethyl)-l-norvaline Dehydrogenase, domain 2"/>
    <property type="match status" value="1"/>
</dbReference>
<dbReference type="EMBL" id="CP046244">
    <property type="protein sequence ID" value="QGP91375.1"/>
    <property type="molecule type" value="Genomic_DNA"/>
</dbReference>
<evidence type="ECO:0000256" key="1">
    <source>
        <dbReference type="ARBA" id="ARBA00007870"/>
    </source>
</evidence>
<keyword evidence="2 4" id="KW-0521">NADP</keyword>
<dbReference type="EC" id="1.1.1.169" evidence="4"/>
<organism evidence="7 8">
    <name type="scientific">Neomoorella glycerini</name>
    <dbReference type="NCBI Taxonomy" id="55779"/>
    <lineage>
        <taxon>Bacteria</taxon>
        <taxon>Bacillati</taxon>
        <taxon>Bacillota</taxon>
        <taxon>Clostridia</taxon>
        <taxon>Neomoorellales</taxon>
        <taxon>Neomoorellaceae</taxon>
        <taxon>Neomoorella</taxon>
    </lineage>
</organism>
<dbReference type="SUPFAM" id="SSF48179">
    <property type="entry name" value="6-phosphogluconate dehydrogenase C-terminal domain-like"/>
    <property type="match status" value="1"/>
</dbReference>
<comment type="catalytic activity">
    <reaction evidence="4">
        <text>(R)-pantoate + NADP(+) = 2-dehydropantoate + NADPH + H(+)</text>
        <dbReference type="Rhea" id="RHEA:16233"/>
        <dbReference type="ChEBI" id="CHEBI:11561"/>
        <dbReference type="ChEBI" id="CHEBI:15378"/>
        <dbReference type="ChEBI" id="CHEBI:15980"/>
        <dbReference type="ChEBI" id="CHEBI:57783"/>
        <dbReference type="ChEBI" id="CHEBI:58349"/>
        <dbReference type="EC" id="1.1.1.169"/>
    </reaction>
</comment>
<dbReference type="AlphaFoldDB" id="A0A6I5ZP38"/>
<dbReference type="InterPro" id="IPR051402">
    <property type="entry name" value="KPR-Related"/>
</dbReference>
<gene>
    <name evidence="7" type="ORF">MGLY_07070</name>
</gene>
<sequence>MHLVVLGAGALGTLFGVKAWEGGARVTLVAREAHARAINEKGVFLTGPLGGDRYASGEGLRAVTDIAQVEGDIDYLLVTVKDKDMATALESVRPVRDRVKTVFSFQNGITHEERLAEVFGWEKVIGGVTIEGADMPAPGVIEYALASTSYFGEFDGSRSERVEALAEVFRRGGMSIETITEIKVAKWTKFVQICAASGVCGATRLGYAPAVRTLAGAQLYVHMVKEGVAVMRAQGLEPGNYFINVARIKEVGNLPLVEAVELVRTMAEALYQKGFHGNTSLARDLERGKKTEVDALMGTMYRIGERLGVPTPTVRAVYWTIKAADEYAR</sequence>
<evidence type="ECO:0000259" key="5">
    <source>
        <dbReference type="Pfam" id="PF02558"/>
    </source>
</evidence>
<feature type="domain" description="Ketopantoate reductase N-terminal" evidence="5">
    <location>
        <begin position="4"/>
        <end position="155"/>
    </location>
</feature>